<protein>
    <submittedName>
        <fullName evidence="1">Uncharacterized protein</fullName>
    </submittedName>
</protein>
<evidence type="ECO:0000313" key="2">
    <source>
        <dbReference type="Proteomes" id="UP000265663"/>
    </source>
</evidence>
<reference evidence="1 2" key="1">
    <citation type="journal article" date="2014" name="PLoS ONE">
        <title>De novo Genome Assembly of the Fungal Plant Pathogen Pyrenophora semeniperda.</title>
        <authorList>
            <person name="Soliai M.M."/>
            <person name="Meyer S.E."/>
            <person name="Udall J.A."/>
            <person name="Elzinga D.E."/>
            <person name="Hermansen R.A."/>
            <person name="Bodily P.M."/>
            <person name="Hart A.A."/>
            <person name="Coleman C.E."/>
        </authorList>
    </citation>
    <scope>NUCLEOTIDE SEQUENCE [LARGE SCALE GENOMIC DNA]</scope>
    <source>
        <strain evidence="1 2">CCB06</strain>
        <tissue evidence="1">Mycelium</tissue>
    </source>
</reference>
<dbReference type="AlphaFoldDB" id="A0A3M7M3Y3"/>
<dbReference type="EMBL" id="KE747817">
    <property type="protein sequence ID" value="RMZ69178.1"/>
    <property type="molecule type" value="Genomic_DNA"/>
</dbReference>
<gene>
    <name evidence="1" type="ORF">GMOD_00003106</name>
</gene>
<evidence type="ECO:0000313" key="1">
    <source>
        <dbReference type="EMBL" id="RMZ69178.1"/>
    </source>
</evidence>
<sequence length="62" mass="6831">MLDLATLRKICEDTIARSPTISSTTPSATLTSYFIPSQLPPLIPHLPHIPQPHPHPSHKSLQ</sequence>
<name>A0A3M7M3Y3_9PLEO</name>
<accession>A0A3M7M3Y3</accession>
<organism evidence="1 2">
    <name type="scientific">Pyrenophora seminiperda CCB06</name>
    <dbReference type="NCBI Taxonomy" id="1302712"/>
    <lineage>
        <taxon>Eukaryota</taxon>
        <taxon>Fungi</taxon>
        <taxon>Dikarya</taxon>
        <taxon>Ascomycota</taxon>
        <taxon>Pezizomycotina</taxon>
        <taxon>Dothideomycetes</taxon>
        <taxon>Pleosporomycetidae</taxon>
        <taxon>Pleosporales</taxon>
        <taxon>Pleosporineae</taxon>
        <taxon>Pleosporaceae</taxon>
        <taxon>Pyrenophora</taxon>
    </lineage>
</organism>
<proteinExistence type="predicted"/>
<dbReference type="Proteomes" id="UP000265663">
    <property type="component" value="Unassembled WGS sequence"/>
</dbReference>
<keyword evidence="2" id="KW-1185">Reference proteome</keyword>